<dbReference type="EMBL" id="CP003362">
    <property type="protein sequence ID" value="AGB50447.1"/>
    <property type="molecule type" value="Genomic_DNA"/>
</dbReference>
<dbReference type="Pfam" id="PF01261">
    <property type="entry name" value="AP_endonuc_2"/>
    <property type="match status" value="1"/>
</dbReference>
<reference evidence="3" key="1">
    <citation type="submission" date="2012-02" db="EMBL/GenBank/DDBJ databases">
        <title>Complete sequence of chromosome of Methanomethylovorans hollandica DSM 15978.</title>
        <authorList>
            <person name="Lucas S."/>
            <person name="Copeland A."/>
            <person name="Lapidus A."/>
            <person name="Glavina del Rio T."/>
            <person name="Dalin E."/>
            <person name="Tice H."/>
            <person name="Bruce D."/>
            <person name="Goodwin L."/>
            <person name="Pitluck S."/>
            <person name="Peters L."/>
            <person name="Mikhailova N."/>
            <person name="Held B."/>
            <person name="Kyrpides N."/>
            <person name="Mavromatis K."/>
            <person name="Ivanova N."/>
            <person name="Brettin T."/>
            <person name="Detter J.C."/>
            <person name="Han C."/>
            <person name="Larimer F."/>
            <person name="Land M."/>
            <person name="Hauser L."/>
            <person name="Markowitz V."/>
            <person name="Cheng J.-F."/>
            <person name="Hugenholtz P."/>
            <person name="Woyke T."/>
            <person name="Wu D."/>
            <person name="Spring S."/>
            <person name="Schroeder M."/>
            <person name="Brambilla E."/>
            <person name="Klenk H.-P."/>
            <person name="Eisen J.A."/>
        </authorList>
    </citation>
    <scope>NUCLEOTIDE SEQUENCE [LARGE SCALE GENOMIC DNA]</scope>
    <source>
        <strain evidence="3">DSM 15978 / NBRC 107637 / DMS1</strain>
    </source>
</reference>
<dbReference type="SUPFAM" id="SSF51658">
    <property type="entry name" value="Xylose isomerase-like"/>
    <property type="match status" value="1"/>
</dbReference>
<dbReference type="GO" id="GO:0003677">
    <property type="term" value="F:DNA binding"/>
    <property type="evidence" value="ECO:0007669"/>
    <property type="project" value="InterPro"/>
</dbReference>
<dbReference type="InterPro" id="IPR001719">
    <property type="entry name" value="AP_endonuc_2"/>
</dbReference>
<name>L0KYC5_METHD</name>
<dbReference type="STRING" id="867904.Metho_2288"/>
<keyword evidence="3" id="KW-1185">Reference proteome</keyword>
<dbReference type="GeneID" id="14408366"/>
<evidence type="ECO:0000259" key="1">
    <source>
        <dbReference type="Pfam" id="PF01261"/>
    </source>
</evidence>
<keyword evidence="2" id="KW-0540">Nuclease</keyword>
<dbReference type="GO" id="GO:0006284">
    <property type="term" value="P:base-excision repair"/>
    <property type="evidence" value="ECO:0007669"/>
    <property type="project" value="TreeGrafter"/>
</dbReference>
<dbReference type="HOGENOM" id="CLU_068832_0_0_2"/>
<feature type="domain" description="Xylose isomerase-like TIM barrel" evidence="1">
    <location>
        <begin position="26"/>
        <end position="265"/>
    </location>
</feature>
<proteinExistence type="predicted"/>
<organism evidence="2 3">
    <name type="scientific">Methanomethylovorans hollandica (strain DSM 15978 / NBRC 107637 / DMS1)</name>
    <dbReference type="NCBI Taxonomy" id="867904"/>
    <lineage>
        <taxon>Archaea</taxon>
        <taxon>Methanobacteriati</taxon>
        <taxon>Methanobacteriota</taxon>
        <taxon>Stenosarchaea group</taxon>
        <taxon>Methanomicrobia</taxon>
        <taxon>Methanosarcinales</taxon>
        <taxon>Methanosarcinaceae</taxon>
        <taxon>Methanomethylovorans</taxon>
    </lineage>
</organism>
<dbReference type="FunFam" id="3.20.20.150:FF:000017">
    <property type="entry name" value="Endonuclease IV related protein"/>
    <property type="match status" value="1"/>
</dbReference>
<keyword evidence="2" id="KW-0255">Endonuclease</keyword>
<dbReference type="InterPro" id="IPR013022">
    <property type="entry name" value="Xyl_isomerase-like_TIM-brl"/>
</dbReference>
<dbReference type="Gene3D" id="3.20.20.150">
    <property type="entry name" value="Divalent-metal-dependent TIM barrel enzymes"/>
    <property type="match status" value="1"/>
</dbReference>
<dbReference type="Proteomes" id="UP000010866">
    <property type="component" value="Chromosome"/>
</dbReference>
<dbReference type="KEGG" id="mhz:Metho_2288"/>
<accession>L0KYC5</accession>
<dbReference type="PANTHER" id="PTHR21445">
    <property type="entry name" value="ENDONUCLEASE IV ENDODEOXYRIBONUCLEASE IV"/>
    <property type="match status" value="1"/>
</dbReference>
<dbReference type="OrthoDB" id="33250at2157"/>
<dbReference type="CDD" id="cd00019">
    <property type="entry name" value="AP2Ec"/>
    <property type="match status" value="1"/>
</dbReference>
<dbReference type="InterPro" id="IPR036237">
    <property type="entry name" value="Xyl_isomerase-like_sf"/>
</dbReference>
<dbReference type="GO" id="GO:0003906">
    <property type="term" value="F:DNA-(apurinic or apyrimidinic site) endonuclease activity"/>
    <property type="evidence" value="ECO:0007669"/>
    <property type="project" value="TreeGrafter"/>
</dbReference>
<sequence precursor="true">MKHKELLFGTAGAPYSSAKGTTVKGIRRVKELGLGCMEIEFVRGVKMGANSAMDVQRTATSQNVALSVHAPYYINLNSSEPEKIDASIKRIYDSAFIGSICGARSIVFHPAYYQKDKPEDVFSRVLGKLQELTTRIAEESIDTVLRPETTGKPTQFGSLDETLSMCSQLEKVLPCIDFAHLHARSNGKENSYEEFTNVLEKVENMLGREALENMHVHISGIEYGPKGEKNHLKLDESDLRYMELLQAFKDFRAKGLVISESPDNEGDALLLKRTYEGI</sequence>
<protein>
    <submittedName>
        <fullName evidence="2">Endonuclease IV</fullName>
    </submittedName>
</protein>
<dbReference type="RefSeq" id="WP_015325612.1">
    <property type="nucleotide sequence ID" value="NC_019977.1"/>
</dbReference>
<dbReference type="AlphaFoldDB" id="L0KYC5"/>
<evidence type="ECO:0000313" key="3">
    <source>
        <dbReference type="Proteomes" id="UP000010866"/>
    </source>
</evidence>
<keyword evidence="2" id="KW-0378">Hydrolase</keyword>
<evidence type="ECO:0000313" key="2">
    <source>
        <dbReference type="EMBL" id="AGB50447.1"/>
    </source>
</evidence>
<dbReference type="PANTHER" id="PTHR21445:SF0">
    <property type="entry name" value="APURINIC-APYRIMIDINIC ENDONUCLEASE"/>
    <property type="match status" value="1"/>
</dbReference>
<dbReference type="GO" id="GO:0008270">
    <property type="term" value="F:zinc ion binding"/>
    <property type="evidence" value="ECO:0007669"/>
    <property type="project" value="InterPro"/>
</dbReference>
<gene>
    <name evidence="2" type="ordered locus">Metho_2288</name>
</gene>
<dbReference type="GO" id="GO:0008081">
    <property type="term" value="F:phosphoric diester hydrolase activity"/>
    <property type="evidence" value="ECO:0007669"/>
    <property type="project" value="TreeGrafter"/>
</dbReference>
<dbReference type="SMART" id="SM00518">
    <property type="entry name" value="AP2Ec"/>
    <property type="match status" value="1"/>
</dbReference>